<dbReference type="PANTHER" id="PTHR30055">
    <property type="entry name" value="HTH-TYPE TRANSCRIPTIONAL REGULATOR RUTR"/>
    <property type="match status" value="1"/>
</dbReference>
<sequence length="247" mass="26940">MVTVDDPNTQDPNTHDPNGHDPNGRGPGRSARRRTGQDRPARSTRNRPTDEQLLDAACEVIAEVGADRATMTAIAERGGTTRVTLYAHFGSRDELVARVINRELDIFTSFMFRVYDESEDMPYGARARHSVQCLFDYARNHPAGLRVLMGHSGGGGSNRRLYAALEPRISARLRKNYAERGADISAGADTLASLLLGMSLDVAHRALIVDGAGIDEACDLAITATMAVLRDVRPEQLQALDASLDQR</sequence>
<dbReference type="GO" id="GO:0003700">
    <property type="term" value="F:DNA-binding transcription factor activity"/>
    <property type="evidence" value="ECO:0007669"/>
    <property type="project" value="TreeGrafter"/>
</dbReference>
<evidence type="ECO:0000256" key="1">
    <source>
        <dbReference type="ARBA" id="ARBA00023015"/>
    </source>
</evidence>
<reference evidence="7 8" key="1">
    <citation type="submission" date="2011-05" db="EMBL/GenBank/DDBJ databases">
        <title>Whole genome shotgun sequence of Gordonia alkanivorans NBRC 16433.</title>
        <authorList>
            <person name="Hosoyama A."/>
            <person name="Nakamura S."/>
            <person name="Takarada H."/>
            <person name="Tsuchikane K."/>
            <person name="Yamazaki S."/>
            <person name="Fujita N."/>
        </authorList>
    </citation>
    <scope>NUCLEOTIDE SEQUENCE [LARGE SCALE GENOMIC DNA]</scope>
    <source>
        <strain evidence="7 8">NBRC 16433</strain>
    </source>
</reference>
<name>F9VQU9_9ACTN</name>
<dbReference type="PROSITE" id="PS50977">
    <property type="entry name" value="HTH_TETR_2"/>
    <property type="match status" value="1"/>
</dbReference>
<dbReference type="Proteomes" id="UP000003558">
    <property type="component" value="Unassembled WGS sequence"/>
</dbReference>
<dbReference type="GO" id="GO:0000976">
    <property type="term" value="F:transcription cis-regulatory region binding"/>
    <property type="evidence" value="ECO:0007669"/>
    <property type="project" value="TreeGrafter"/>
</dbReference>
<dbReference type="PANTHER" id="PTHR30055:SF234">
    <property type="entry name" value="HTH-TYPE TRANSCRIPTIONAL REGULATOR BETI"/>
    <property type="match status" value="1"/>
</dbReference>
<gene>
    <name evidence="7" type="ORF">GOALK_016_01110</name>
</gene>
<evidence type="ECO:0000259" key="6">
    <source>
        <dbReference type="PROSITE" id="PS50977"/>
    </source>
</evidence>
<dbReference type="AlphaFoldDB" id="F9VQU9"/>
<evidence type="ECO:0000256" key="4">
    <source>
        <dbReference type="PROSITE-ProRule" id="PRU00335"/>
    </source>
</evidence>
<dbReference type="SUPFAM" id="SSF46689">
    <property type="entry name" value="Homeodomain-like"/>
    <property type="match status" value="1"/>
</dbReference>
<evidence type="ECO:0000313" key="7">
    <source>
        <dbReference type="EMBL" id="GAA10988.1"/>
    </source>
</evidence>
<keyword evidence="2 4" id="KW-0238">DNA-binding</keyword>
<dbReference type="eggNOG" id="COG1309">
    <property type="taxonomic scope" value="Bacteria"/>
</dbReference>
<keyword evidence="3" id="KW-0804">Transcription</keyword>
<accession>F9VQU9</accession>
<evidence type="ECO:0000256" key="3">
    <source>
        <dbReference type="ARBA" id="ARBA00023163"/>
    </source>
</evidence>
<feature type="region of interest" description="Disordered" evidence="5">
    <location>
        <begin position="1"/>
        <end position="52"/>
    </location>
</feature>
<evidence type="ECO:0000256" key="5">
    <source>
        <dbReference type="SAM" id="MobiDB-lite"/>
    </source>
</evidence>
<evidence type="ECO:0000256" key="2">
    <source>
        <dbReference type="ARBA" id="ARBA00023125"/>
    </source>
</evidence>
<dbReference type="GeneID" id="80260080"/>
<feature type="compositionally biased region" description="Polar residues" evidence="5">
    <location>
        <begin position="1"/>
        <end position="12"/>
    </location>
</feature>
<evidence type="ECO:0000313" key="8">
    <source>
        <dbReference type="Proteomes" id="UP000003558"/>
    </source>
</evidence>
<dbReference type="InterPro" id="IPR001647">
    <property type="entry name" value="HTH_TetR"/>
</dbReference>
<dbReference type="EMBL" id="BACI01000016">
    <property type="protein sequence ID" value="GAA10988.1"/>
    <property type="molecule type" value="Genomic_DNA"/>
</dbReference>
<organism evidence="7 8">
    <name type="scientific">Gordonia alkanivorans NBRC 16433</name>
    <dbReference type="NCBI Taxonomy" id="1027371"/>
    <lineage>
        <taxon>Bacteria</taxon>
        <taxon>Bacillati</taxon>
        <taxon>Actinomycetota</taxon>
        <taxon>Actinomycetes</taxon>
        <taxon>Mycobacteriales</taxon>
        <taxon>Gordoniaceae</taxon>
        <taxon>Gordonia</taxon>
    </lineage>
</organism>
<dbReference type="InterPro" id="IPR050109">
    <property type="entry name" value="HTH-type_TetR-like_transc_reg"/>
</dbReference>
<feature type="compositionally biased region" description="Basic and acidic residues" evidence="5">
    <location>
        <begin position="13"/>
        <end position="23"/>
    </location>
</feature>
<dbReference type="Pfam" id="PF00440">
    <property type="entry name" value="TetR_N"/>
    <property type="match status" value="1"/>
</dbReference>
<dbReference type="STRING" id="1027371.GOALK_016_01110"/>
<feature type="DNA-binding region" description="H-T-H motif" evidence="4">
    <location>
        <begin position="70"/>
        <end position="89"/>
    </location>
</feature>
<dbReference type="InterPro" id="IPR009057">
    <property type="entry name" value="Homeodomain-like_sf"/>
</dbReference>
<protein>
    <submittedName>
        <fullName evidence="7">Putative TetR family transcriptional regulator</fullName>
    </submittedName>
</protein>
<keyword evidence="1" id="KW-0805">Transcription regulation</keyword>
<comment type="caution">
    <text evidence="7">The sequence shown here is derived from an EMBL/GenBank/DDBJ whole genome shotgun (WGS) entry which is preliminary data.</text>
</comment>
<feature type="domain" description="HTH tetR-type" evidence="6">
    <location>
        <begin position="47"/>
        <end position="107"/>
    </location>
</feature>
<dbReference type="RefSeq" id="WP_006357163.1">
    <property type="nucleotide sequence ID" value="NZ_BACI01000016.1"/>
</dbReference>
<proteinExistence type="predicted"/>
<dbReference type="Gene3D" id="1.10.357.10">
    <property type="entry name" value="Tetracycline Repressor, domain 2"/>
    <property type="match status" value="1"/>
</dbReference>
<dbReference type="PRINTS" id="PR00455">
    <property type="entry name" value="HTHTETR"/>
</dbReference>